<dbReference type="AlphaFoldDB" id="S9U677"/>
<evidence type="ECO:0000256" key="3">
    <source>
        <dbReference type="SAM" id="SignalP"/>
    </source>
</evidence>
<feature type="region of interest" description="Disordered" evidence="1">
    <location>
        <begin position="480"/>
        <end position="505"/>
    </location>
</feature>
<protein>
    <submittedName>
        <fullName evidence="4">Uncharacterized protein</fullName>
    </submittedName>
</protein>
<dbReference type="OrthoDB" id="270901at2759"/>
<keyword evidence="3" id="KW-0732">Signal</keyword>
<keyword evidence="2" id="KW-0472">Membrane</keyword>
<evidence type="ECO:0000256" key="2">
    <source>
        <dbReference type="SAM" id="Phobius"/>
    </source>
</evidence>
<dbReference type="Proteomes" id="UP000515908">
    <property type="component" value="Chromosome 03"/>
</dbReference>
<sequence length="505" mass="55563">MNWRGLVLLFIVAAAYTVSAVCPSNGNTHAVYVTSNMGDNIWSFDTQGMYLGEVINNASFPSDVKVGKLRTMRFGPGGHLYVGSASGSYSRIFAVSGNGLLNETLNQDCTRDYLFTVASQTKADVLLDHPYDFVFHPETNDLYVSNQNSITITRYTYKSDDKKNDTWVLASNVKFAIPSKDIMGTDAFTNILPDGLPDASGLFASSWSDDYALSSVRGIALSPPLPPALVDGLASPGYFASTKGSLKRYLLVCDVAASTVHVFDSETGERLFGLYVPSPVQVAFPNAMNEELDGNSSAPLFFNTPYVYVTSKEDGMMYMVPFAAHSSGNRQRGYDLDRFARTHALYSVTDVRVGHSISGFYENPSRGVLLIADRTGRKIYTYASPYVTESFRLSSGPSPYIGKFANNLPDQPEFILSVLLEHQKNVPFCYELAADGTYRYVALCAATYGWTFLFTIALILIPTIFVIRKVKKCFDSDSQRKSTSFKNEDAPLLGGGEQRLYGSTR</sequence>
<dbReference type="EMBL" id="LR877147">
    <property type="protein sequence ID" value="CAD2214302.1"/>
    <property type="molecule type" value="Genomic_DNA"/>
</dbReference>
<gene>
    <name evidence="4" type="ORF">ADEAN_000174700</name>
</gene>
<organism evidence="4 5">
    <name type="scientific">Angomonas deanei</name>
    <dbReference type="NCBI Taxonomy" id="59799"/>
    <lineage>
        <taxon>Eukaryota</taxon>
        <taxon>Discoba</taxon>
        <taxon>Euglenozoa</taxon>
        <taxon>Kinetoplastea</taxon>
        <taxon>Metakinetoplastina</taxon>
        <taxon>Trypanosomatida</taxon>
        <taxon>Trypanosomatidae</taxon>
        <taxon>Strigomonadinae</taxon>
        <taxon>Angomonas</taxon>
    </lineage>
</organism>
<evidence type="ECO:0000313" key="4">
    <source>
        <dbReference type="EMBL" id="CAD2214302.1"/>
    </source>
</evidence>
<name>S9U677_9TRYP</name>
<feature type="transmembrane region" description="Helical" evidence="2">
    <location>
        <begin position="448"/>
        <end position="467"/>
    </location>
</feature>
<accession>S9U677</accession>
<evidence type="ECO:0000256" key="1">
    <source>
        <dbReference type="SAM" id="MobiDB-lite"/>
    </source>
</evidence>
<keyword evidence="5" id="KW-1185">Reference proteome</keyword>
<dbReference type="VEuPathDB" id="TriTrypDB:ADEAN_000174700"/>
<feature type="signal peptide" evidence="3">
    <location>
        <begin position="1"/>
        <end position="20"/>
    </location>
</feature>
<evidence type="ECO:0000313" key="5">
    <source>
        <dbReference type="Proteomes" id="UP000515908"/>
    </source>
</evidence>
<dbReference type="SUPFAM" id="SSF101898">
    <property type="entry name" value="NHL repeat"/>
    <property type="match status" value="1"/>
</dbReference>
<keyword evidence="2" id="KW-1133">Transmembrane helix</keyword>
<keyword evidence="2" id="KW-0812">Transmembrane</keyword>
<proteinExistence type="predicted"/>
<reference evidence="4 5" key="1">
    <citation type="submission" date="2020-08" db="EMBL/GenBank/DDBJ databases">
        <authorList>
            <person name="Newling K."/>
            <person name="Davey J."/>
            <person name="Forrester S."/>
        </authorList>
    </citation>
    <scope>NUCLEOTIDE SEQUENCE [LARGE SCALE GENOMIC DNA]</scope>
    <source>
        <strain evidence="5">Crithidia deanei Carvalho (ATCC PRA-265)</strain>
    </source>
</reference>
<feature type="chain" id="PRO_5007727239" evidence="3">
    <location>
        <begin position="21"/>
        <end position="505"/>
    </location>
</feature>